<feature type="compositionally biased region" description="Acidic residues" evidence="2">
    <location>
        <begin position="32"/>
        <end position="45"/>
    </location>
</feature>
<evidence type="ECO:0000256" key="1">
    <source>
        <dbReference type="ARBA" id="ARBA00023157"/>
    </source>
</evidence>
<accession>A0ABS4IHP3</accession>
<name>A0ABS4IHP3_9BACI</name>
<dbReference type="Gene3D" id="3.40.30.10">
    <property type="entry name" value="Glutaredoxin"/>
    <property type="match status" value="1"/>
</dbReference>
<dbReference type="PANTHER" id="PTHR42852:SF1">
    <property type="entry name" value="THIOREDOXIN-LIKE PROTEIN YNEN"/>
    <property type="match status" value="1"/>
</dbReference>
<evidence type="ECO:0000259" key="3">
    <source>
        <dbReference type="PROSITE" id="PS51352"/>
    </source>
</evidence>
<dbReference type="InterPro" id="IPR000866">
    <property type="entry name" value="AhpC/TSA"/>
</dbReference>
<dbReference type="Pfam" id="PF00578">
    <property type="entry name" value="AhpC-TSA"/>
    <property type="match status" value="1"/>
</dbReference>
<dbReference type="InterPro" id="IPR036249">
    <property type="entry name" value="Thioredoxin-like_sf"/>
</dbReference>
<dbReference type="EMBL" id="JAGGKX010000013">
    <property type="protein sequence ID" value="MBP1970467.1"/>
    <property type="molecule type" value="Genomic_DNA"/>
</dbReference>
<gene>
    <name evidence="4" type="ORF">J2Z83_002588</name>
</gene>
<evidence type="ECO:0000256" key="2">
    <source>
        <dbReference type="SAM" id="MobiDB-lite"/>
    </source>
</evidence>
<evidence type="ECO:0000313" key="4">
    <source>
        <dbReference type="EMBL" id="MBP1970467.1"/>
    </source>
</evidence>
<feature type="region of interest" description="Disordered" evidence="2">
    <location>
        <begin position="25"/>
        <end position="45"/>
    </location>
</feature>
<comment type="caution">
    <text evidence="4">The sequence shown here is derived from an EMBL/GenBank/DDBJ whole genome shotgun (WGS) entry which is preliminary data.</text>
</comment>
<sequence>MKKTVILIVLIGMFGWAIYDHQSDNRTSPTGLEDETSEESIGLEEGDIAPDFELQNMSGERVQLSDYRGERVMLNFWATWCPPCRAEMPDMEEFHNHTDIVILAVNLTETESNIQQIEDFVEAFDLTFPILLDEEAEVASTYAIQPVPTTFMIDSNGIINDKSLGPLNYEMMVQEYEDMH</sequence>
<dbReference type="PANTHER" id="PTHR42852">
    <property type="entry name" value="THIOL:DISULFIDE INTERCHANGE PROTEIN DSBE"/>
    <property type="match status" value="1"/>
</dbReference>
<organism evidence="4 5">
    <name type="scientific">Virgibacillus natechei</name>
    <dbReference type="NCBI Taxonomy" id="1216297"/>
    <lineage>
        <taxon>Bacteria</taxon>
        <taxon>Bacillati</taxon>
        <taxon>Bacillota</taxon>
        <taxon>Bacilli</taxon>
        <taxon>Bacillales</taxon>
        <taxon>Bacillaceae</taxon>
        <taxon>Virgibacillus</taxon>
    </lineage>
</organism>
<feature type="domain" description="Thioredoxin" evidence="3">
    <location>
        <begin position="43"/>
        <end position="180"/>
    </location>
</feature>
<dbReference type="InterPro" id="IPR013766">
    <property type="entry name" value="Thioredoxin_domain"/>
</dbReference>
<evidence type="ECO:0000313" key="5">
    <source>
        <dbReference type="Proteomes" id="UP001519345"/>
    </source>
</evidence>
<dbReference type="RefSeq" id="WP_209463591.1">
    <property type="nucleotide sequence ID" value="NZ_CP110224.1"/>
</dbReference>
<dbReference type="CDD" id="cd02966">
    <property type="entry name" value="TlpA_like_family"/>
    <property type="match status" value="1"/>
</dbReference>
<dbReference type="PROSITE" id="PS51352">
    <property type="entry name" value="THIOREDOXIN_2"/>
    <property type="match status" value="1"/>
</dbReference>
<keyword evidence="1" id="KW-1015">Disulfide bond</keyword>
<dbReference type="InterPro" id="IPR050553">
    <property type="entry name" value="Thioredoxin_ResA/DsbE_sf"/>
</dbReference>
<dbReference type="InterPro" id="IPR017937">
    <property type="entry name" value="Thioredoxin_CS"/>
</dbReference>
<proteinExistence type="predicted"/>
<protein>
    <submittedName>
        <fullName evidence="4">Peroxiredoxin</fullName>
    </submittedName>
</protein>
<dbReference type="SUPFAM" id="SSF52833">
    <property type="entry name" value="Thioredoxin-like"/>
    <property type="match status" value="1"/>
</dbReference>
<keyword evidence="5" id="KW-1185">Reference proteome</keyword>
<dbReference type="PROSITE" id="PS00194">
    <property type="entry name" value="THIOREDOXIN_1"/>
    <property type="match status" value="1"/>
</dbReference>
<reference evidence="4 5" key="1">
    <citation type="submission" date="2021-03" db="EMBL/GenBank/DDBJ databases">
        <title>Genomic Encyclopedia of Type Strains, Phase IV (KMG-IV): sequencing the most valuable type-strain genomes for metagenomic binning, comparative biology and taxonomic classification.</title>
        <authorList>
            <person name="Goeker M."/>
        </authorList>
    </citation>
    <scope>NUCLEOTIDE SEQUENCE [LARGE SCALE GENOMIC DNA]</scope>
    <source>
        <strain evidence="4 5">DSM 25609</strain>
    </source>
</reference>
<dbReference type="Proteomes" id="UP001519345">
    <property type="component" value="Unassembled WGS sequence"/>
</dbReference>